<dbReference type="InterPro" id="IPR054477">
    <property type="entry name" value="LTN1_E3_ligase_6th"/>
</dbReference>
<dbReference type="InterPro" id="IPR039804">
    <property type="entry name" value="RING-CH-C4HC3_LTN1"/>
</dbReference>
<dbReference type="InterPro" id="IPR039795">
    <property type="entry name" value="LTN1/Rkr1"/>
</dbReference>
<comment type="subcellular location">
    <subcellularLocation>
        <location evidence="2">Cytoplasm</location>
        <location evidence="2">Cytosol</location>
    </subcellularLocation>
</comment>
<keyword evidence="7" id="KW-0963">Cytoplasm</keyword>
<comment type="function">
    <text evidence="14">E3 ubiquitin-protein ligase component of the ribosome quality control complex (RQC), a ribosome-associated complex that mediates ubiquitination and extraction of incompletely synthesized nascent chains for proteasomal degradation. Mediates ubiquitination of proteins derived from mRNAs lacking stop codons (non-stop proteins) and other translation arrest products induced by poly-lysine sequences and tandem rare codons. Ubiquitination leads to CDC48 recruitment for extraction and degradation of the incomplete translation product. May indirectly play a role in chromatin function and transcription.</text>
</comment>
<organism evidence="18 19">
    <name type="scientific">Kluyveromyces lactis (strain ATCC 8585 / CBS 2359 / DSM 70799 / NBRC 1267 / NRRL Y-1140 / WM37)</name>
    <name type="common">Yeast</name>
    <name type="synonym">Candida sphaerica</name>
    <dbReference type="NCBI Taxonomy" id="284590"/>
    <lineage>
        <taxon>Eukaryota</taxon>
        <taxon>Fungi</taxon>
        <taxon>Dikarya</taxon>
        <taxon>Ascomycota</taxon>
        <taxon>Saccharomycotina</taxon>
        <taxon>Saccharomycetes</taxon>
        <taxon>Saccharomycetales</taxon>
        <taxon>Saccharomycetaceae</taxon>
        <taxon>Kluyveromyces</taxon>
    </lineage>
</organism>
<evidence type="ECO:0000256" key="8">
    <source>
        <dbReference type="ARBA" id="ARBA00022679"/>
    </source>
</evidence>
<dbReference type="SUPFAM" id="SSF57850">
    <property type="entry name" value="RING/U-box"/>
    <property type="match status" value="1"/>
</dbReference>
<dbReference type="eggNOG" id="KOG0803">
    <property type="taxonomic scope" value="Eukaryota"/>
</dbReference>
<dbReference type="GO" id="GO:0043023">
    <property type="term" value="F:ribosomal large subunit binding"/>
    <property type="evidence" value="ECO:0007669"/>
    <property type="project" value="TreeGrafter"/>
</dbReference>
<dbReference type="PANTHER" id="PTHR12389:SF0">
    <property type="entry name" value="E3 UBIQUITIN-PROTEIN LIGASE LISTERIN"/>
    <property type="match status" value="1"/>
</dbReference>
<dbReference type="HOGENOM" id="CLU_262564_0_0_1"/>
<evidence type="ECO:0000256" key="6">
    <source>
        <dbReference type="ARBA" id="ARBA00017157"/>
    </source>
</evidence>
<evidence type="ECO:0000256" key="13">
    <source>
        <dbReference type="ARBA" id="ARBA00022833"/>
    </source>
</evidence>
<dbReference type="GO" id="GO:1990112">
    <property type="term" value="C:RQC complex"/>
    <property type="evidence" value="ECO:0007669"/>
    <property type="project" value="UniProtKB-UniRule"/>
</dbReference>
<dbReference type="FunFam" id="3.30.40.10:FF:000038">
    <property type="entry name" value="E3 ubiquitin-protein ligase listerin"/>
    <property type="match status" value="1"/>
</dbReference>
<evidence type="ECO:0000256" key="2">
    <source>
        <dbReference type="ARBA" id="ARBA00004514"/>
    </source>
</evidence>
<comment type="pathway">
    <text evidence="3 16">Protein modification; protein ubiquitination.</text>
</comment>
<dbReference type="Proteomes" id="UP000000598">
    <property type="component" value="Chromosome C"/>
</dbReference>
<dbReference type="EMBL" id="CR382123">
    <property type="protein sequence ID" value="CAH01693.1"/>
    <property type="molecule type" value="Genomic_DNA"/>
</dbReference>
<dbReference type="OMA" id="NRFHGAC"/>
<keyword evidence="8 16" id="KW-0808">Transferase</keyword>
<dbReference type="Gene3D" id="3.30.40.10">
    <property type="entry name" value="Zinc/RING finger domain, C3HC4 (zinc finger)"/>
    <property type="match status" value="1"/>
</dbReference>
<evidence type="ECO:0000256" key="3">
    <source>
        <dbReference type="ARBA" id="ARBA00004906"/>
    </source>
</evidence>
<dbReference type="InterPro" id="IPR054476">
    <property type="entry name" value="Ltn1_N"/>
</dbReference>
<dbReference type="PaxDb" id="284590-Q6CT97"/>
<dbReference type="GO" id="GO:1990116">
    <property type="term" value="P:ribosome-associated ubiquitin-dependent protein catabolic process"/>
    <property type="evidence" value="ECO:0007669"/>
    <property type="project" value="UniProtKB-UniRule"/>
</dbReference>
<dbReference type="Pfam" id="PF22999">
    <property type="entry name" value="LTN1_E3_ligase_6th"/>
    <property type="match status" value="1"/>
</dbReference>
<dbReference type="Pfam" id="PF13639">
    <property type="entry name" value="zf-RING_2"/>
    <property type="match status" value="1"/>
</dbReference>
<gene>
    <name evidence="18" type="ORF">KLLA0_C14344g</name>
</gene>
<keyword evidence="19" id="KW-1185">Reference proteome</keyword>
<proteinExistence type="inferred from homology"/>
<evidence type="ECO:0000256" key="7">
    <source>
        <dbReference type="ARBA" id="ARBA00022490"/>
    </source>
</evidence>
<evidence type="ECO:0000256" key="16">
    <source>
        <dbReference type="RuleBase" id="RU367090"/>
    </source>
</evidence>
<evidence type="ECO:0000313" key="19">
    <source>
        <dbReference type="Proteomes" id="UP000000598"/>
    </source>
</evidence>
<dbReference type="InParanoid" id="Q6CT97"/>
<comment type="similarity">
    <text evidence="4 16">Belongs to the LTN1 family.</text>
</comment>
<dbReference type="GO" id="GO:0061630">
    <property type="term" value="F:ubiquitin protein ligase activity"/>
    <property type="evidence" value="ECO:0007669"/>
    <property type="project" value="UniProtKB-UniRule"/>
</dbReference>
<dbReference type="GO" id="GO:0072344">
    <property type="term" value="P:rescue of stalled ribosome"/>
    <property type="evidence" value="ECO:0007669"/>
    <property type="project" value="UniProtKB-UniRule"/>
</dbReference>
<evidence type="ECO:0000256" key="4">
    <source>
        <dbReference type="ARBA" id="ARBA00007997"/>
    </source>
</evidence>
<evidence type="ECO:0000256" key="5">
    <source>
        <dbReference type="ARBA" id="ARBA00012483"/>
    </source>
</evidence>
<evidence type="ECO:0000259" key="17">
    <source>
        <dbReference type="PROSITE" id="PS50089"/>
    </source>
</evidence>
<dbReference type="InterPro" id="IPR011989">
    <property type="entry name" value="ARM-like"/>
</dbReference>
<dbReference type="PROSITE" id="PS50089">
    <property type="entry name" value="ZF_RING_2"/>
    <property type="match status" value="1"/>
</dbReference>
<feature type="domain" description="RING-type" evidence="17">
    <location>
        <begin position="1464"/>
        <end position="1511"/>
    </location>
</feature>
<evidence type="ECO:0000256" key="9">
    <source>
        <dbReference type="ARBA" id="ARBA00022723"/>
    </source>
</evidence>
<keyword evidence="13 16" id="KW-0862">Zinc</keyword>
<evidence type="ECO:0000256" key="10">
    <source>
        <dbReference type="ARBA" id="ARBA00022737"/>
    </source>
</evidence>
<keyword evidence="11 15" id="KW-0863">Zinc-finger</keyword>
<name>Q6CT97_KLULA</name>
<evidence type="ECO:0000313" key="18">
    <source>
        <dbReference type="EMBL" id="CAH01693.1"/>
    </source>
</evidence>
<dbReference type="InterPro" id="IPR054478">
    <property type="entry name" value="LTN1_UBC"/>
</dbReference>
<protein>
    <recommendedName>
        <fullName evidence="6 16">E3 ubiquitin-protein ligase listerin</fullName>
        <ecNumber evidence="5 16">2.3.2.27</ecNumber>
    </recommendedName>
    <alternativeName>
        <fullName evidence="16">RING-type E3 ubiquitin transferase listerin</fullName>
    </alternativeName>
</protein>
<dbReference type="KEGG" id="kla:KLLA0_C14344g"/>
<dbReference type="GO" id="GO:0016567">
    <property type="term" value="P:protein ubiquitination"/>
    <property type="evidence" value="ECO:0007669"/>
    <property type="project" value="UniProtKB-UniPathway"/>
</dbReference>
<comment type="catalytic activity">
    <reaction evidence="1 16">
        <text>S-ubiquitinyl-[E2 ubiquitin-conjugating enzyme]-L-cysteine + [acceptor protein]-L-lysine = [E2 ubiquitin-conjugating enzyme]-L-cysteine + N(6)-ubiquitinyl-[acceptor protein]-L-lysine.</text>
        <dbReference type="EC" id="2.3.2.27"/>
    </reaction>
</comment>
<dbReference type="CDD" id="cd16491">
    <property type="entry name" value="RING-CH-C4HC3_LTN1"/>
    <property type="match status" value="1"/>
</dbReference>
<dbReference type="FunCoup" id="Q6CT97">
    <property type="interactions" value="622"/>
</dbReference>
<accession>Q6CT97</accession>
<keyword evidence="10" id="KW-0677">Repeat</keyword>
<dbReference type="UniPathway" id="UPA00143"/>
<evidence type="ECO:0000256" key="11">
    <source>
        <dbReference type="ARBA" id="ARBA00022771"/>
    </source>
</evidence>
<sequence>MSFNTNVFTDSSSTLGLGYNGVKVTLNYFDGLPILQNVQSTDLQLCFKSLLKRANTTKEKALNDLLSFIQDDDKLSIFQDDMFILSWCQIYAKLISSDSKTIRIQAHQFTATLIAKFGKRVSKFLKELIPMLLSGLFDVDTAVGRSCSDSLLNCFKDSNKVNSLWKLFTSEILNFIKQVIIVETAKSISDERYYTKEDISLRYNQLLIASIRTLTKLISVEELTTDQMETLHEILTDEEFWNNLSLKDTKNLKGYQSLLHLMIELRSRQLYRKNKEALKLASKKLLVSLSQCNAKTLISVSSVLPDILKTLLEMNKYKDGKFWSYEKKSKERLLTFLSLGPGISDPVYYSLAYQLSAESSILEHQEWLSIWIKYLDHENDRRVLGRNGYKSLIEAWKNCIKFSISSSDQDSIQQLHPNILRLITTKDLKEIPELVLELSPTRINYAFLYDLIIDLLPLGKGEKRKEVLLISNTCLILSSDITTMHMLSVEVMKSLEELENPDDLPSCYGFIFYDNLIKTNNLNLTKEINTFIDVLPTLVSEAFFKIPMDVMIDFSNSAFLANSTWEQYFDDFIMVLSQYETPKKAIPSFLARLNSEFLSKLMHSSQSYKDFTEDFVSTYQFDDDSIFKSKILNGSLLLRLYEASKKQGHVKAFKDYCTEIPETSEAYITLLSNSDFLSQSLIVDQKVTIPTTAHSDQTIANAVFKTVLDTISVECLITEDSIDEFVLQLQQESLLTRLFISLDLEVMFSRYINKIDTRTSVTSPLGLLPHILTAKGDASLVDYLKLIRLSQVVDKILTRFPDEVSTSHLLFLTRCYELTADYNCLSDEQITYFHENNIFSSCVNVSFEDLISSFTEDQSNEILTVLFDKNSSEVTSFYNCKIIYRICLNSVDYLSISQFDKIMDGFLRTARSLLSSKALLVPRTLYMYAIFAASFKFNTVSANLCVFRNYLLSELVGVRWLSASETQKCFVSMLFLSQMLDFNVDTFNSSPLDDRRLNMALVSVTTLMQSEVWYDNSSNDVRLVIIQFLVKLHNLREVLDASERLLDCSVQLLQDCLGFLELREFQYYDELRYYVFVLINCIQNPTAFSDEVDLATVIDVAFSNSDLETAVSTAYSKPLSVFLGALPYKEKSGIFDRLLNEYFNPQTALVIMNVLLPELKAIIKEHQQEMVIEYELLKATITPASATEPSPSLGLDFEIPPTLLQSLDESMPHDYLEYQDKKTFMKYLNYCHLLVFYFQDISYDLRQRYIQQLKGKDLINRLLDFLADQMTLSYTKYWDNIDIQNVLSYPYSSNRGKLDPVDECNMMMEFLMYHFFTIFGSLVGHWWNAIKSRTFKDTVSTFVTRYISPTLITNELDETDKGLNKFNKDELNLTVKVNRNNNEIKASYLIDEQKLVVAFKLPSNFPLQNVQVHGVSRVGITEQQWKSWIISTQRIISNMNGSVVDSLELLSKNVKLQFSGFEECAICYYVLHAIDRKLPTKVCPTCNNRFHGACLYKWFKSSGNNTCPLCRGEFNLRK</sequence>
<dbReference type="Pfam" id="PF23009">
    <property type="entry name" value="UBC_like"/>
    <property type="match status" value="1"/>
</dbReference>
<dbReference type="STRING" id="284590.Q6CT97"/>
<evidence type="ECO:0000256" key="12">
    <source>
        <dbReference type="ARBA" id="ARBA00022786"/>
    </source>
</evidence>
<reference evidence="18 19" key="1">
    <citation type="journal article" date="2004" name="Nature">
        <title>Genome evolution in yeasts.</title>
        <authorList>
            <consortium name="Genolevures"/>
            <person name="Dujon B."/>
            <person name="Sherman D."/>
            <person name="Fischer G."/>
            <person name="Durrens P."/>
            <person name="Casaregola S."/>
            <person name="Lafontaine I."/>
            <person name="de Montigny J."/>
            <person name="Marck C."/>
            <person name="Neuveglise C."/>
            <person name="Talla E."/>
            <person name="Goffard N."/>
            <person name="Frangeul L."/>
            <person name="Aigle M."/>
            <person name="Anthouard V."/>
            <person name="Babour A."/>
            <person name="Barbe V."/>
            <person name="Barnay S."/>
            <person name="Blanchin S."/>
            <person name="Beckerich J.M."/>
            <person name="Beyne E."/>
            <person name="Bleykasten C."/>
            <person name="Boisrame A."/>
            <person name="Boyer J."/>
            <person name="Cattolico L."/>
            <person name="Confanioleri F."/>
            <person name="de Daruvar A."/>
            <person name="Despons L."/>
            <person name="Fabre E."/>
            <person name="Fairhead C."/>
            <person name="Ferry-Dumazet H."/>
            <person name="Groppi A."/>
            <person name="Hantraye F."/>
            <person name="Hennequin C."/>
            <person name="Jauniaux N."/>
            <person name="Joyet P."/>
            <person name="Kachouri R."/>
            <person name="Kerrest A."/>
            <person name="Koszul R."/>
            <person name="Lemaire M."/>
            <person name="Lesur I."/>
            <person name="Ma L."/>
            <person name="Muller H."/>
            <person name="Nicaud J.M."/>
            <person name="Nikolski M."/>
            <person name="Oztas S."/>
            <person name="Ozier-Kalogeropoulos O."/>
            <person name="Pellenz S."/>
            <person name="Potier S."/>
            <person name="Richard G.F."/>
            <person name="Straub M.L."/>
            <person name="Suleau A."/>
            <person name="Swennene D."/>
            <person name="Tekaia F."/>
            <person name="Wesolowski-Louvel M."/>
            <person name="Westhof E."/>
            <person name="Wirth B."/>
            <person name="Zeniou-Meyer M."/>
            <person name="Zivanovic I."/>
            <person name="Bolotin-Fukuhara M."/>
            <person name="Thierry A."/>
            <person name="Bouchier C."/>
            <person name="Caudron B."/>
            <person name="Scarpelli C."/>
            <person name="Gaillardin C."/>
            <person name="Weissenbach J."/>
            <person name="Wincker P."/>
            <person name="Souciet J.L."/>
        </authorList>
    </citation>
    <scope>NUCLEOTIDE SEQUENCE [LARGE SCALE GENOMIC DNA]</scope>
    <source>
        <strain evidence="19">ATCC 8585 / CBS 2359 / DSM 70799 / NBRC 1267 / NRRL Y-1140 / WM37</strain>
    </source>
</reference>
<dbReference type="Gene3D" id="1.25.10.10">
    <property type="entry name" value="Leucine-rich Repeat Variant"/>
    <property type="match status" value="1"/>
</dbReference>
<evidence type="ECO:0000256" key="1">
    <source>
        <dbReference type="ARBA" id="ARBA00000900"/>
    </source>
</evidence>
<dbReference type="SMART" id="SM00184">
    <property type="entry name" value="RING"/>
    <property type="match status" value="1"/>
</dbReference>
<comment type="function">
    <text evidence="16">E3 ubiquitin-protein ligase. Component of the ribosome quality control complex (RQC), a ribosome-associated complex that mediates ubiquitination and extraction of incompletely synthesized nascent chains for proteasomal degradation.</text>
</comment>
<dbReference type="EC" id="2.3.2.27" evidence="5 16"/>
<keyword evidence="9 16" id="KW-0479">Metal-binding</keyword>
<dbReference type="GO" id="GO:0008270">
    <property type="term" value="F:zinc ion binding"/>
    <property type="evidence" value="ECO:0007669"/>
    <property type="project" value="UniProtKB-KW"/>
</dbReference>
<dbReference type="InterPro" id="IPR001841">
    <property type="entry name" value="Znf_RING"/>
</dbReference>
<dbReference type="InterPro" id="IPR013083">
    <property type="entry name" value="Znf_RING/FYVE/PHD"/>
</dbReference>
<evidence type="ECO:0000256" key="14">
    <source>
        <dbReference type="ARBA" id="ARBA00055150"/>
    </source>
</evidence>
<comment type="subunit">
    <text evidence="16">Component of the ribosome quality control complex (RQC).</text>
</comment>
<keyword evidence="12 16" id="KW-0833">Ubl conjugation pathway</keyword>
<dbReference type="Pfam" id="PF22958">
    <property type="entry name" value="Ltn1_1st"/>
    <property type="match status" value="1"/>
</dbReference>
<dbReference type="PANTHER" id="PTHR12389">
    <property type="entry name" value="ZINC FINGER PROTEIN 294"/>
    <property type="match status" value="1"/>
</dbReference>
<evidence type="ECO:0000256" key="15">
    <source>
        <dbReference type="PROSITE-ProRule" id="PRU00175"/>
    </source>
</evidence>
<dbReference type="GO" id="GO:0005829">
    <property type="term" value="C:cytosol"/>
    <property type="evidence" value="ECO:0007669"/>
    <property type="project" value="UniProtKB-SubCell"/>
</dbReference>